<proteinExistence type="predicted"/>
<protein>
    <submittedName>
        <fullName evidence="6">TetR/AcrR family transcriptional regulator</fullName>
    </submittedName>
</protein>
<dbReference type="RefSeq" id="WP_345463048.1">
    <property type="nucleotide sequence ID" value="NZ_BAABHF010000017.1"/>
</dbReference>
<evidence type="ECO:0000256" key="3">
    <source>
        <dbReference type="ARBA" id="ARBA00023163"/>
    </source>
</evidence>
<feature type="DNA-binding region" description="H-T-H motif" evidence="4">
    <location>
        <begin position="36"/>
        <end position="55"/>
    </location>
</feature>
<accession>A0ABP8PVH4</accession>
<keyword evidence="1" id="KW-0805">Transcription regulation</keyword>
<dbReference type="InterPro" id="IPR009057">
    <property type="entry name" value="Homeodomain-like_sf"/>
</dbReference>
<dbReference type="Pfam" id="PF16925">
    <property type="entry name" value="TetR_C_13"/>
    <property type="match status" value="1"/>
</dbReference>
<organism evidence="6 7">
    <name type="scientific">Actinoallomurus oryzae</name>
    <dbReference type="NCBI Taxonomy" id="502180"/>
    <lineage>
        <taxon>Bacteria</taxon>
        <taxon>Bacillati</taxon>
        <taxon>Actinomycetota</taxon>
        <taxon>Actinomycetes</taxon>
        <taxon>Streptosporangiales</taxon>
        <taxon>Thermomonosporaceae</taxon>
        <taxon>Actinoallomurus</taxon>
    </lineage>
</organism>
<dbReference type="EMBL" id="BAABHF010000017">
    <property type="protein sequence ID" value="GAA4492649.1"/>
    <property type="molecule type" value="Genomic_DNA"/>
</dbReference>
<gene>
    <name evidence="6" type="ORF">GCM10023191_028980</name>
</gene>
<dbReference type="PRINTS" id="PR00455">
    <property type="entry name" value="HTHTETR"/>
</dbReference>
<dbReference type="PROSITE" id="PS50977">
    <property type="entry name" value="HTH_TETR_2"/>
    <property type="match status" value="1"/>
</dbReference>
<dbReference type="SUPFAM" id="SSF48498">
    <property type="entry name" value="Tetracyclin repressor-like, C-terminal domain"/>
    <property type="match status" value="1"/>
</dbReference>
<comment type="caution">
    <text evidence="6">The sequence shown here is derived from an EMBL/GenBank/DDBJ whole genome shotgun (WGS) entry which is preliminary data.</text>
</comment>
<feature type="domain" description="HTH tetR-type" evidence="5">
    <location>
        <begin position="14"/>
        <end position="73"/>
    </location>
</feature>
<keyword evidence="3" id="KW-0804">Transcription</keyword>
<keyword evidence="7" id="KW-1185">Reference proteome</keyword>
<dbReference type="InterPro" id="IPR001647">
    <property type="entry name" value="HTH_TetR"/>
</dbReference>
<name>A0ABP8PVH4_9ACTN</name>
<dbReference type="SUPFAM" id="SSF46689">
    <property type="entry name" value="Homeodomain-like"/>
    <property type="match status" value="1"/>
</dbReference>
<evidence type="ECO:0000313" key="7">
    <source>
        <dbReference type="Proteomes" id="UP001500503"/>
    </source>
</evidence>
<dbReference type="PANTHER" id="PTHR47506:SF1">
    <property type="entry name" value="HTH-TYPE TRANSCRIPTIONAL REGULATOR YJDC"/>
    <property type="match status" value="1"/>
</dbReference>
<evidence type="ECO:0000256" key="1">
    <source>
        <dbReference type="ARBA" id="ARBA00023015"/>
    </source>
</evidence>
<dbReference type="Pfam" id="PF00440">
    <property type="entry name" value="TetR_N"/>
    <property type="match status" value="1"/>
</dbReference>
<reference evidence="7" key="1">
    <citation type="journal article" date="2019" name="Int. J. Syst. Evol. Microbiol.">
        <title>The Global Catalogue of Microorganisms (GCM) 10K type strain sequencing project: providing services to taxonomists for standard genome sequencing and annotation.</title>
        <authorList>
            <consortium name="The Broad Institute Genomics Platform"/>
            <consortium name="The Broad Institute Genome Sequencing Center for Infectious Disease"/>
            <person name="Wu L."/>
            <person name="Ma J."/>
        </authorList>
    </citation>
    <scope>NUCLEOTIDE SEQUENCE [LARGE SCALE GENOMIC DNA]</scope>
    <source>
        <strain evidence="7">JCM 17933</strain>
    </source>
</reference>
<evidence type="ECO:0000256" key="4">
    <source>
        <dbReference type="PROSITE-ProRule" id="PRU00335"/>
    </source>
</evidence>
<dbReference type="PANTHER" id="PTHR47506">
    <property type="entry name" value="TRANSCRIPTIONAL REGULATORY PROTEIN"/>
    <property type="match status" value="1"/>
</dbReference>
<evidence type="ECO:0000259" key="5">
    <source>
        <dbReference type="PROSITE" id="PS50977"/>
    </source>
</evidence>
<dbReference type="InterPro" id="IPR011075">
    <property type="entry name" value="TetR_C"/>
</dbReference>
<evidence type="ECO:0000313" key="6">
    <source>
        <dbReference type="EMBL" id="GAA4492649.1"/>
    </source>
</evidence>
<evidence type="ECO:0000256" key="2">
    <source>
        <dbReference type="ARBA" id="ARBA00023125"/>
    </source>
</evidence>
<dbReference type="Proteomes" id="UP001500503">
    <property type="component" value="Unassembled WGS sequence"/>
</dbReference>
<keyword evidence="2 4" id="KW-0238">DNA-binding</keyword>
<sequence>MTASRTGARTVPGEATRARLLDAAATLFYREGTSVGIQALAKAAGVSKRSMYELFASKDELLTAALKHRTPSLLDRFLPSPDSPDRPRERILYVFERLEEAAAQPGYRGCPFLAVQVELKDVDHPASRAASAAKDRMRDFFRDEAERAGALDPDTLARQLVMLYDGAVARAGAAGEHLDGLSLTTAATLVDAAVDKRAA</sequence>
<dbReference type="Gene3D" id="1.10.357.10">
    <property type="entry name" value="Tetracycline Repressor, domain 2"/>
    <property type="match status" value="1"/>
</dbReference>
<dbReference type="InterPro" id="IPR036271">
    <property type="entry name" value="Tet_transcr_reg_TetR-rel_C_sf"/>
</dbReference>